<proteinExistence type="inferred from homology"/>
<reference evidence="6" key="1">
    <citation type="journal article" date="2023" name="Mol. Phylogenet. Evol.">
        <title>Genome-scale phylogeny and comparative genomics of the fungal order Sordariales.</title>
        <authorList>
            <person name="Hensen N."/>
            <person name="Bonometti L."/>
            <person name="Westerberg I."/>
            <person name="Brannstrom I.O."/>
            <person name="Guillou S."/>
            <person name="Cros-Aarteil S."/>
            <person name="Calhoun S."/>
            <person name="Haridas S."/>
            <person name="Kuo A."/>
            <person name="Mondo S."/>
            <person name="Pangilinan J."/>
            <person name="Riley R."/>
            <person name="LaButti K."/>
            <person name="Andreopoulos B."/>
            <person name="Lipzen A."/>
            <person name="Chen C."/>
            <person name="Yan M."/>
            <person name="Daum C."/>
            <person name="Ng V."/>
            <person name="Clum A."/>
            <person name="Steindorff A."/>
            <person name="Ohm R.A."/>
            <person name="Martin F."/>
            <person name="Silar P."/>
            <person name="Natvig D.O."/>
            <person name="Lalanne C."/>
            <person name="Gautier V."/>
            <person name="Ament-Velasquez S.L."/>
            <person name="Kruys A."/>
            <person name="Hutchinson M.I."/>
            <person name="Powell A.J."/>
            <person name="Barry K."/>
            <person name="Miller A.N."/>
            <person name="Grigoriev I.V."/>
            <person name="Debuchy R."/>
            <person name="Gladieux P."/>
            <person name="Hiltunen Thoren M."/>
            <person name="Johannesson H."/>
        </authorList>
    </citation>
    <scope>NUCLEOTIDE SEQUENCE</scope>
    <source>
        <strain evidence="6">CBS 103.79</strain>
    </source>
</reference>
<dbReference type="Proteomes" id="UP001303889">
    <property type="component" value="Unassembled WGS sequence"/>
</dbReference>
<evidence type="ECO:0000313" key="7">
    <source>
        <dbReference type="Proteomes" id="UP001303889"/>
    </source>
</evidence>
<dbReference type="InterPro" id="IPR036188">
    <property type="entry name" value="FAD/NAD-bd_sf"/>
</dbReference>
<dbReference type="SUPFAM" id="SSF51905">
    <property type="entry name" value="FAD/NAD(P)-binding domain"/>
    <property type="match status" value="1"/>
</dbReference>
<sequence length="437" mass="49373">MTQEETKRLKVAIIGGGPAGLGAALELARLPFVDWRLYEKKQQISETGGGISLQPQTWRLLEHNGAARNIFPGDFFRPAGRQREQRRNGRTGELLVAEFNPYDVPRHHQTCRLVRAKLQSALLKGVSQTRIHVNKKLVGIEHLRDSRVNLIFEDGFTDVVDLVIGADGIRSVVRKYQFPDFEPRYTGQLVYRTIVRKSEARKIHGIPWCPTFWKHVSGLYVFTSPLGDDDFEVTVRIRPPRPQRGEEEPVSWGWSFDLGTLLHKYDDFCPPVRQILCLAAGECGTQEFALFSGRRLPSVVARGNTVLVGDAAHPQSGYFGSGAGFALEDVYALAKALDWSWARQTHLPDALDLHDAIRTPYYKELYRVVDSFAAIKAELQARRLPVDEEIKQRVKRISQASISTQWMYSYEISKVVEEAVLVADRKSLVPRTKSGHG</sequence>
<dbReference type="PANTHER" id="PTHR46720">
    <property type="entry name" value="HYDROXYLASE, PUTATIVE (AFU_ORTHOLOGUE AFUA_3G01460)-RELATED"/>
    <property type="match status" value="1"/>
</dbReference>
<dbReference type="AlphaFoldDB" id="A0AAN6RQP5"/>
<evidence type="ECO:0000256" key="2">
    <source>
        <dbReference type="ARBA" id="ARBA00022630"/>
    </source>
</evidence>
<dbReference type="InterPro" id="IPR051104">
    <property type="entry name" value="FAD_monoxygenase"/>
</dbReference>
<gene>
    <name evidence="6" type="ORF">C8A05DRAFT_37106</name>
</gene>
<dbReference type="Gene3D" id="3.50.50.60">
    <property type="entry name" value="FAD/NAD(P)-binding domain"/>
    <property type="match status" value="1"/>
</dbReference>
<evidence type="ECO:0000256" key="3">
    <source>
        <dbReference type="ARBA" id="ARBA00022827"/>
    </source>
</evidence>
<evidence type="ECO:0000256" key="4">
    <source>
        <dbReference type="ARBA" id="ARBA00023002"/>
    </source>
</evidence>
<evidence type="ECO:0000256" key="1">
    <source>
        <dbReference type="ARBA" id="ARBA00007992"/>
    </source>
</evidence>
<keyword evidence="3" id="KW-0274">FAD</keyword>
<comment type="caution">
    <text evidence="6">The sequence shown here is derived from an EMBL/GenBank/DDBJ whole genome shotgun (WGS) entry which is preliminary data.</text>
</comment>
<comment type="similarity">
    <text evidence="1">Belongs to the paxM FAD-dependent monooxygenase family.</text>
</comment>
<dbReference type="InterPro" id="IPR002938">
    <property type="entry name" value="FAD-bd"/>
</dbReference>
<reference evidence="6" key="2">
    <citation type="submission" date="2023-05" db="EMBL/GenBank/DDBJ databases">
        <authorList>
            <consortium name="Lawrence Berkeley National Laboratory"/>
            <person name="Steindorff A."/>
            <person name="Hensen N."/>
            <person name="Bonometti L."/>
            <person name="Westerberg I."/>
            <person name="Brannstrom I.O."/>
            <person name="Guillou S."/>
            <person name="Cros-Aarteil S."/>
            <person name="Calhoun S."/>
            <person name="Haridas S."/>
            <person name="Kuo A."/>
            <person name="Mondo S."/>
            <person name="Pangilinan J."/>
            <person name="Riley R."/>
            <person name="Labutti K."/>
            <person name="Andreopoulos B."/>
            <person name="Lipzen A."/>
            <person name="Chen C."/>
            <person name="Yanf M."/>
            <person name="Daum C."/>
            <person name="Ng V."/>
            <person name="Clum A."/>
            <person name="Ohm R."/>
            <person name="Martin F."/>
            <person name="Silar P."/>
            <person name="Natvig D."/>
            <person name="Lalanne C."/>
            <person name="Gautier V."/>
            <person name="Ament-Velasquez S.L."/>
            <person name="Kruys A."/>
            <person name="Hutchinson M.I."/>
            <person name="Powell A.J."/>
            <person name="Barry K."/>
            <person name="Miller A.N."/>
            <person name="Grigoriev I.V."/>
            <person name="Debuchy R."/>
            <person name="Gladieux P."/>
            <person name="Thoren M.H."/>
            <person name="Johannesson H."/>
        </authorList>
    </citation>
    <scope>NUCLEOTIDE SEQUENCE</scope>
    <source>
        <strain evidence="6">CBS 103.79</strain>
    </source>
</reference>
<dbReference type="PRINTS" id="PR00420">
    <property type="entry name" value="RNGMNOXGNASE"/>
</dbReference>
<accession>A0AAN6RQP5</accession>
<keyword evidence="4" id="KW-0560">Oxidoreductase</keyword>
<organism evidence="6 7">
    <name type="scientific">Staphylotrichum tortipilum</name>
    <dbReference type="NCBI Taxonomy" id="2831512"/>
    <lineage>
        <taxon>Eukaryota</taxon>
        <taxon>Fungi</taxon>
        <taxon>Dikarya</taxon>
        <taxon>Ascomycota</taxon>
        <taxon>Pezizomycotina</taxon>
        <taxon>Sordariomycetes</taxon>
        <taxon>Sordariomycetidae</taxon>
        <taxon>Sordariales</taxon>
        <taxon>Chaetomiaceae</taxon>
        <taxon>Staphylotrichum</taxon>
    </lineage>
</organism>
<dbReference type="PANTHER" id="PTHR46720:SF3">
    <property type="entry name" value="FAD-BINDING DOMAIN-CONTAINING PROTEIN-RELATED"/>
    <property type="match status" value="1"/>
</dbReference>
<dbReference type="GO" id="GO:0016491">
    <property type="term" value="F:oxidoreductase activity"/>
    <property type="evidence" value="ECO:0007669"/>
    <property type="project" value="UniProtKB-KW"/>
</dbReference>
<dbReference type="Pfam" id="PF01494">
    <property type="entry name" value="FAD_binding_3"/>
    <property type="match status" value="1"/>
</dbReference>
<feature type="domain" description="FAD-binding" evidence="5">
    <location>
        <begin position="9"/>
        <end position="175"/>
    </location>
</feature>
<evidence type="ECO:0000259" key="5">
    <source>
        <dbReference type="Pfam" id="PF01494"/>
    </source>
</evidence>
<keyword evidence="2" id="KW-0285">Flavoprotein</keyword>
<dbReference type="GO" id="GO:0071949">
    <property type="term" value="F:FAD binding"/>
    <property type="evidence" value="ECO:0007669"/>
    <property type="project" value="InterPro"/>
</dbReference>
<dbReference type="EMBL" id="MU855807">
    <property type="protein sequence ID" value="KAK3899284.1"/>
    <property type="molecule type" value="Genomic_DNA"/>
</dbReference>
<keyword evidence="7" id="KW-1185">Reference proteome</keyword>
<dbReference type="GO" id="GO:0044550">
    <property type="term" value="P:secondary metabolite biosynthetic process"/>
    <property type="evidence" value="ECO:0007669"/>
    <property type="project" value="TreeGrafter"/>
</dbReference>
<evidence type="ECO:0000313" key="6">
    <source>
        <dbReference type="EMBL" id="KAK3899284.1"/>
    </source>
</evidence>
<protein>
    <recommendedName>
        <fullName evidence="5">FAD-binding domain-containing protein</fullName>
    </recommendedName>
</protein>
<name>A0AAN6RQP5_9PEZI</name>